<feature type="region of interest" description="Disordered" evidence="1">
    <location>
        <begin position="195"/>
        <end position="216"/>
    </location>
</feature>
<reference evidence="2" key="1">
    <citation type="journal article" date="2006" name="Plant Genome">
        <title>Evidence for a selective sweep on chromosome 1 of cultivated sorghum.</title>
        <authorList>
            <person name="Casa A.M."/>
            <person name="Mitchell S.E."/>
            <person name="Jensen J.D."/>
            <person name="Hamblin M.T."/>
            <person name="Paterson A.H."/>
            <person name="Aquadro C.F."/>
            <person name="Kresovich S."/>
        </authorList>
    </citation>
    <scope>NUCLEOTIDE SEQUENCE</scope>
</reference>
<name>Q1KSB4_SORBI</name>
<evidence type="ECO:0000256" key="1">
    <source>
        <dbReference type="SAM" id="MobiDB-lite"/>
    </source>
</evidence>
<dbReference type="AlphaFoldDB" id="Q1KSB4"/>
<accession>Q1KSB4</accession>
<dbReference type="EMBL" id="DQ459071">
    <property type="protein sequence ID" value="ABE77198.1"/>
    <property type="molecule type" value="Genomic_DNA"/>
</dbReference>
<proteinExistence type="predicted"/>
<organism evidence="2">
    <name type="scientific">Sorghum bicolor</name>
    <name type="common">Sorghum</name>
    <name type="synonym">Sorghum vulgare</name>
    <dbReference type="NCBI Taxonomy" id="4558"/>
    <lineage>
        <taxon>Eukaryota</taxon>
        <taxon>Viridiplantae</taxon>
        <taxon>Streptophyta</taxon>
        <taxon>Embryophyta</taxon>
        <taxon>Tracheophyta</taxon>
        <taxon>Spermatophyta</taxon>
        <taxon>Magnoliopsida</taxon>
        <taxon>Liliopsida</taxon>
        <taxon>Poales</taxon>
        <taxon>Poaceae</taxon>
        <taxon>PACMAD clade</taxon>
        <taxon>Panicoideae</taxon>
        <taxon>Andropogonodae</taxon>
        <taxon>Andropogoneae</taxon>
        <taxon>Sorghinae</taxon>
        <taxon>Sorghum</taxon>
    </lineage>
</organism>
<evidence type="ECO:0000313" key="2">
    <source>
        <dbReference type="EMBL" id="ABE77198.1"/>
    </source>
</evidence>
<sequence>MTTPVPSMNAKVDAITDAVEAAIARGNNHPGGVRRFILQGAIRGALRDISDRRIAPRRLYGAGPNAGGRPTTSRPVPRLSRLEFATGVCPRHGPTTFTRRVGAAPSPSLMPLTDPLPSPTPPVLPWNGGGGTMAGRRGVPPFFDNRDGPTAAACPPGFAYDIGVVFPQPLLSPIRTPPRTPSYADVAANRIDGLRRSTNGAGVTSSSVEGEAAGRR</sequence>
<feature type="compositionally biased region" description="Polar residues" evidence="1">
    <location>
        <begin position="196"/>
        <end position="208"/>
    </location>
</feature>
<protein>
    <submittedName>
        <fullName evidence="2">Predicted protein</fullName>
    </submittedName>
</protein>